<comment type="similarity">
    <text evidence="8">Belongs to the peptidase S1 family. CLIP subfamily.</text>
</comment>
<keyword evidence="5" id="KW-0391">Immunity</keyword>
<dbReference type="GO" id="GO:0045087">
    <property type="term" value="P:innate immune response"/>
    <property type="evidence" value="ECO:0007669"/>
    <property type="project" value="UniProtKB-KW"/>
</dbReference>
<protein>
    <recommendedName>
        <fullName evidence="11">Peptidase S1 domain-containing protein</fullName>
    </recommendedName>
</protein>
<keyword evidence="13" id="KW-1185">Reference proteome</keyword>
<evidence type="ECO:0000256" key="7">
    <source>
        <dbReference type="ARBA" id="ARBA00023180"/>
    </source>
</evidence>
<dbReference type="GO" id="GO:0004252">
    <property type="term" value="F:serine-type endopeptidase activity"/>
    <property type="evidence" value="ECO:0007669"/>
    <property type="project" value="InterPro"/>
</dbReference>
<feature type="signal peptide" evidence="10">
    <location>
        <begin position="1"/>
        <end position="33"/>
    </location>
</feature>
<dbReference type="STRING" id="7167.A0A182FBS0"/>
<accession>A0A182FBS0</accession>
<dbReference type="InterPro" id="IPR001254">
    <property type="entry name" value="Trypsin_dom"/>
</dbReference>
<evidence type="ECO:0000313" key="13">
    <source>
        <dbReference type="Proteomes" id="UP000069272"/>
    </source>
</evidence>
<evidence type="ECO:0000256" key="4">
    <source>
        <dbReference type="ARBA" id="ARBA00022729"/>
    </source>
</evidence>
<dbReference type="AlphaFoldDB" id="A0A182FBS0"/>
<dbReference type="InterPro" id="IPR009003">
    <property type="entry name" value="Peptidase_S1_PA"/>
</dbReference>
<evidence type="ECO:0000256" key="8">
    <source>
        <dbReference type="ARBA" id="ARBA00024195"/>
    </source>
</evidence>
<reference evidence="12" key="2">
    <citation type="submission" date="2022-08" db="UniProtKB">
        <authorList>
            <consortium name="EnsemblMetazoa"/>
        </authorList>
    </citation>
    <scope>IDENTIFICATION</scope>
    <source>
        <strain evidence="12">STECLA/ALBI9_A</strain>
    </source>
</reference>
<dbReference type="Proteomes" id="UP000069272">
    <property type="component" value="Chromosome 3R"/>
</dbReference>
<feature type="chain" id="PRO_5043646568" description="Peptidase S1 domain-containing protein" evidence="10">
    <location>
        <begin position="34"/>
        <end position="680"/>
    </location>
</feature>
<evidence type="ECO:0000256" key="10">
    <source>
        <dbReference type="SAM" id="SignalP"/>
    </source>
</evidence>
<dbReference type="InterPro" id="IPR051333">
    <property type="entry name" value="CLIP_Serine_Protease"/>
</dbReference>
<dbReference type="VEuPathDB" id="VectorBase:AALB20_031353"/>
<dbReference type="SUPFAM" id="SSF50494">
    <property type="entry name" value="Trypsin-like serine proteases"/>
    <property type="match status" value="2"/>
</dbReference>
<feature type="domain" description="Peptidase S1" evidence="11">
    <location>
        <begin position="50"/>
        <end position="315"/>
    </location>
</feature>
<evidence type="ECO:0000256" key="6">
    <source>
        <dbReference type="ARBA" id="ARBA00023157"/>
    </source>
</evidence>
<dbReference type="CDD" id="cd00190">
    <property type="entry name" value="Tryp_SPc"/>
    <property type="match status" value="2"/>
</dbReference>
<dbReference type="PANTHER" id="PTHR24260">
    <property type="match status" value="1"/>
</dbReference>
<feature type="compositionally biased region" description="Basic residues" evidence="9">
    <location>
        <begin position="615"/>
        <end position="630"/>
    </location>
</feature>
<feature type="domain" description="Peptidase S1" evidence="11">
    <location>
        <begin position="356"/>
        <end position="593"/>
    </location>
</feature>
<sequence>MDRSVDSVPRVPAFCPWVVSVGLLLLATDLSQAQRAPSAAKCAKTYSSDVRCGLPVLQPSALPKHPSEAIRGEFPWHVAIYHKESVGPLYSCGGSLINDRFVLTVAHCTVNENNDYPLSAEVFELLLGYHDLYEPQDLSCSEKVGVRRNHVHPDYRTHSYRHDIALLELERQVRFTDRVLPVCLDTAVEDPPNFYQTIGKVPGWGYTEVDEMSSWLRMTEIPIVNYVHCLNSNPDLFGKNMYDGMFCGGYANGSNVCNGDSGGGLVTYRQGRWELQGIVSYTALRDVNENICDTRQYAAYVKVRHYRDWIGSICHMPSPDPAKSEKLTMPPAKTADLVGRPERNCGKRKVTAQSLIVNGVRSVSGEWPWHAAVFALSKRSREYVCGGTLISEGYIMTAASCVRDWHPRKRPFVVQLGQNQLFDGATTSRDVRVLAIETSDDSQMALLRLETDVRFNDFIQPICLPVDHETSGEERGDRSGFIAGFGQTDPEGDVSPALQSTSMPIVDNNLCILYRIFERRQADGMLCAGHGNGTNACLGDQGGGFYERDETGTWTVTGVISRINIYRKRCDPHGYVGIADVMHYLSWIMEQMGDRQQPGRREEGTSSHSKESRDKHHHRHHHRHRHRHRNGSGESGSNEGSNESNERSIVSSVKNVMQAKIDLVKDVHGAASSTIKKIFG</sequence>
<dbReference type="GO" id="GO:0005576">
    <property type="term" value="C:extracellular region"/>
    <property type="evidence" value="ECO:0007669"/>
    <property type="project" value="UniProtKB-SubCell"/>
</dbReference>
<keyword evidence="2" id="KW-0964">Secreted</keyword>
<evidence type="ECO:0000256" key="3">
    <source>
        <dbReference type="ARBA" id="ARBA00022588"/>
    </source>
</evidence>
<dbReference type="InterPro" id="IPR043504">
    <property type="entry name" value="Peptidase_S1_PA_chymotrypsin"/>
</dbReference>
<evidence type="ECO:0000256" key="5">
    <source>
        <dbReference type="ARBA" id="ARBA00022859"/>
    </source>
</evidence>
<dbReference type="Gene3D" id="2.40.10.10">
    <property type="entry name" value="Trypsin-like serine proteases"/>
    <property type="match status" value="2"/>
</dbReference>
<comment type="subcellular location">
    <subcellularLocation>
        <location evidence="1">Secreted</location>
    </subcellularLocation>
</comment>
<reference evidence="12 13" key="1">
    <citation type="journal article" date="2017" name="G3 (Bethesda)">
        <title>The Physical Genome Mapping of Anopheles albimanus Corrected Scaffold Misassemblies and Identified Interarm Rearrangements in Genus Anopheles.</title>
        <authorList>
            <person name="Artemov G.N."/>
            <person name="Peery A.N."/>
            <person name="Jiang X."/>
            <person name="Tu Z."/>
            <person name="Stegniy V.N."/>
            <person name="Sharakhova M.V."/>
            <person name="Sharakhov I.V."/>
        </authorList>
    </citation>
    <scope>NUCLEOTIDE SEQUENCE [LARGE SCALE GENOMIC DNA]</scope>
    <source>
        <strain evidence="12 13">ALBI9_A</strain>
    </source>
</reference>
<dbReference type="PRINTS" id="PR00722">
    <property type="entry name" value="CHYMOTRYPSIN"/>
</dbReference>
<organism evidence="12 13">
    <name type="scientific">Anopheles albimanus</name>
    <name type="common">New world malaria mosquito</name>
    <dbReference type="NCBI Taxonomy" id="7167"/>
    <lineage>
        <taxon>Eukaryota</taxon>
        <taxon>Metazoa</taxon>
        <taxon>Ecdysozoa</taxon>
        <taxon>Arthropoda</taxon>
        <taxon>Hexapoda</taxon>
        <taxon>Insecta</taxon>
        <taxon>Pterygota</taxon>
        <taxon>Neoptera</taxon>
        <taxon>Endopterygota</taxon>
        <taxon>Diptera</taxon>
        <taxon>Nematocera</taxon>
        <taxon>Culicoidea</taxon>
        <taxon>Culicidae</taxon>
        <taxon>Anophelinae</taxon>
        <taxon>Anopheles</taxon>
    </lineage>
</organism>
<feature type="compositionally biased region" description="Basic and acidic residues" evidence="9">
    <location>
        <begin position="597"/>
        <end position="614"/>
    </location>
</feature>
<dbReference type="VEuPathDB" id="VectorBase:AALB003954"/>
<dbReference type="SMART" id="SM00020">
    <property type="entry name" value="Tryp_SPc"/>
    <property type="match status" value="2"/>
</dbReference>
<dbReference type="PROSITE" id="PS50240">
    <property type="entry name" value="TRYPSIN_DOM"/>
    <property type="match status" value="2"/>
</dbReference>
<dbReference type="GO" id="GO:0006508">
    <property type="term" value="P:proteolysis"/>
    <property type="evidence" value="ECO:0007669"/>
    <property type="project" value="InterPro"/>
</dbReference>
<keyword evidence="4 10" id="KW-0732">Signal</keyword>
<dbReference type="EnsemblMetazoa" id="AALB003954-RA">
    <property type="protein sequence ID" value="AALB003954-PA"/>
    <property type="gene ID" value="AALB003954"/>
</dbReference>
<dbReference type="PANTHER" id="PTHR24260:SF136">
    <property type="entry name" value="GH08193P-RELATED"/>
    <property type="match status" value="1"/>
</dbReference>
<keyword evidence="6" id="KW-1015">Disulfide bond</keyword>
<evidence type="ECO:0000256" key="2">
    <source>
        <dbReference type="ARBA" id="ARBA00022525"/>
    </source>
</evidence>
<feature type="region of interest" description="Disordered" evidence="9">
    <location>
        <begin position="593"/>
        <end position="649"/>
    </location>
</feature>
<evidence type="ECO:0000313" key="12">
    <source>
        <dbReference type="EnsemblMetazoa" id="AALB003954-PA"/>
    </source>
</evidence>
<evidence type="ECO:0000256" key="9">
    <source>
        <dbReference type="SAM" id="MobiDB-lite"/>
    </source>
</evidence>
<evidence type="ECO:0000256" key="1">
    <source>
        <dbReference type="ARBA" id="ARBA00004613"/>
    </source>
</evidence>
<dbReference type="InterPro" id="IPR001314">
    <property type="entry name" value="Peptidase_S1A"/>
</dbReference>
<proteinExistence type="inferred from homology"/>
<dbReference type="FunFam" id="2.40.10.10:FF:000028">
    <property type="entry name" value="Serine protease easter"/>
    <property type="match status" value="1"/>
</dbReference>
<name>A0A182FBS0_ANOAL</name>
<evidence type="ECO:0000259" key="11">
    <source>
        <dbReference type="PROSITE" id="PS50240"/>
    </source>
</evidence>
<dbReference type="Pfam" id="PF00089">
    <property type="entry name" value="Trypsin"/>
    <property type="match status" value="2"/>
</dbReference>
<keyword evidence="3" id="KW-0399">Innate immunity</keyword>
<keyword evidence="7" id="KW-0325">Glycoprotein</keyword>